<keyword evidence="1 5" id="KW-0245">EGF-like domain</keyword>
<dbReference type="InterPro" id="IPR024731">
    <property type="entry name" value="NELL2-like_EGF"/>
</dbReference>
<evidence type="ECO:0000313" key="10">
    <source>
        <dbReference type="EMBL" id="CAH3028672.1"/>
    </source>
</evidence>
<comment type="caution">
    <text evidence="10">The sequence shown here is derived from an EMBL/GenBank/DDBJ whole genome shotgun (WGS) entry which is preliminary data.</text>
</comment>
<feature type="domain" description="EGF-like" evidence="7">
    <location>
        <begin position="834"/>
        <end position="876"/>
    </location>
</feature>
<evidence type="ECO:0000256" key="1">
    <source>
        <dbReference type="ARBA" id="ARBA00022536"/>
    </source>
</evidence>
<gene>
    <name evidence="10" type="ORF">PEVE_00034612</name>
</gene>
<evidence type="ECO:0000256" key="4">
    <source>
        <dbReference type="ARBA" id="ARBA00023157"/>
    </source>
</evidence>
<dbReference type="InterPro" id="IPR016186">
    <property type="entry name" value="C-type_lectin-like/link_sf"/>
</dbReference>
<dbReference type="PANTHER" id="PTHR24039">
    <property type="entry name" value="FIBRILLIN-RELATED"/>
    <property type="match status" value="1"/>
</dbReference>
<feature type="non-terminal residue" evidence="10">
    <location>
        <position position="1"/>
    </location>
</feature>
<keyword evidence="3" id="KW-0677">Repeat</keyword>
<dbReference type="SUPFAM" id="SSF56436">
    <property type="entry name" value="C-type lectin-like"/>
    <property type="match status" value="1"/>
</dbReference>
<dbReference type="InterPro" id="IPR018378">
    <property type="entry name" value="C-type_lectin_CS"/>
</dbReference>
<dbReference type="InterPro" id="IPR001304">
    <property type="entry name" value="C-type_lectin-like"/>
</dbReference>
<dbReference type="CDD" id="cd00054">
    <property type="entry name" value="EGF_CA"/>
    <property type="match status" value="3"/>
</dbReference>
<dbReference type="PROSITE" id="PS50041">
    <property type="entry name" value="C_TYPE_LECTIN_2"/>
    <property type="match status" value="1"/>
</dbReference>
<dbReference type="InterPro" id="IPR001881">
    <property type="entry name" value="EGF-like_Ca-bd_dom"/>
</dbReference>
<evidence type="ECO:0000259" key="7">
    <source>
        <dbReference type="PROSITE" id="PS50026"/>
    </source>
</evidence>
<feature type="domain" description="EGF-like" evidence="7">
    <location>
        <begin position="753"/>
        <end position="793"/>
    </location>
</feature>
<keyword evidence="2" id="KW-0732">Signal</keyword>
<dbReference type="Gene3D" id="2.10.25.10">
    <property type="entry name" value="Laminin"/>
    <property type="match status" value="3"/>
</dbReference>
<feature type="domain" description="C-type lectin" evidence="8">
    <location>
        <begin position="637"/>
        <end position="751"/>
    </location>
</feature>
<keyword evidence="6" id="KW-0472">Membrane</keyword>
<sequence length="1063" mass="120217">FIYLFFYIQGAVFQAGKVNITDTSQNNHGCQAVSFKTQFQGSGDVKVFATLSHGNKYVKIHDPASLWVKSVSTTGFEACVREAGRGSGGTSVINWLAFQGSHQGIHSGIVEFNEFTSRTQCKKISLSIQKQVTSQRHPIHSFSLPCSDNKCNKATLVTSNYVIVSITLLLLVGMMITLFCNWLAYDLLPEAWNFTEQGRLHFSGLGAPKKENNYAFCQDYKFENPFYEPPNILASVGHENGTRELLMKADGRYSNALTVWMEEITRLSFKVCIKDSQGMSKSHDPVTVDYAIVGDIDPCTNVTCDYHAICKAFSAFDARCVCDDNCPSYEEPVFCALYHPGSCTGFPVQTGRVSLRRHVHWAETACEVVKFPPFSFYPDKEVHVQITTNHWNISKKNFVHDTTVSWVETVNFENFEVCVTAAGRNDRLIKEFATVDWMAYQGAPDGGVAGKMRIPEWWTGSQCSKGKFASTPTVLVTAEHISADFKHDAASLWVENATSSSFYICLRELQNYDGLHEDIFVSWMAFETIHRPLFAESKHVDFPNNNSVSTSYNGAFCKEVPFAKNYDNEPIVLIAAGHNSEGNNLRPIYMSVTAWIEHIKTSEFRICLKELFADQHDPVTVSYTVLADVCKPGWSYFNGICYSTSHSCKNWTEAEKICQAYSANLITVRNQEENVYIQHRLNGAKGWIGLNDRVTEAYFTWADNQTNNFTYWAKNQPNNFNNEDCVHTLGVRHSFMWNDVRCDTCHNYTCSEDFDECGGNNNHCHKNAVCTNTIGSYKCHCSVGYAGDGLACTDIDECSSGHQCDSSATCYNTDGSYTCICNNGYTGDGRTCREVDECSLNTHDCDAHAICTNTEGSFTCKCDLNSHHLGDGKTCTPHRGLSDSVILANDVSKMTQLNNWLLPHLQSSDRSYWKLCFRASIHGWRSRTFHSYCDNKGPTVTIVRVGIYIFGGYNDNSWQWSAGYQYSTNTFLYSLKNYYGYGYFKKDIDYNYQYATYSHYDYFPTFGSHDIYIADNAGYNTNSYFSNCCQYRNPYCDYRIWVGTQYGDYFCPDELEVYYEVLA</sequence>
<keyword evidence="4" id="KW-1015">Disulfide bond</keyword>
<feature type="transmembrane region" description="Helical" evidence="6">
    <location>
        <begin position="161"/>
        <end position="185"/>
    </location>
</feature>
<dbReference type="PROSITE" id="PS50026">
    <property type="entry name" value="EGF_3"/>
    <property type="match status" value="3"/>
</dbReference>
<feature type="domain" description="TLDc" evidence="9">
    <location>
        <begin position="885"/>
        <end position="1061"/>
    </location>
</feature>
<evidence type="ECO:0000259" key="8">
    <source>
        <dbReference type="PROSITE" id="PS50041"/>
    </source>
</evidence>
<dbReference type="PROSITE" id="PS51886">
    <property type="entry name" value="TLDC"/>
    <property type="match status" value="1"/>
</dbReference>
<dbReference type="PROSITE" id="PS00010">
    <property type="entry name" value="ASX_HYDROXYL"/>
    <property type="match status" value="3"/>
</dbReference>
<evidence type="ECO:0000256" key="5">
    <source>
        <dbReference type="PROSITE-ProRule" id="PRU00076"/>
    </source>
</evidence>
<comment type="caution">
    <text evidence="5">Lacks conserved residue(s) required for the propagation of feature annotation.</text>
</comment>
<dbReference type="Gene3D" id="2.60.40.2080">
    <property type="match status" value="3"/>
</dbReference>
<accession>A0ABN8MKZ6</accession>
<evidence type="ECO:0000256" key="2">
    <source>
        <dbReference type="ARBA" id="ARBA00022729"/>
    </source>
</evidence>
<dbReference type="InterPro" id="IPR000152">
    <property type="entry name" value="EGF-type_Asp/Asn_hydroxyl_site"/>
</dbReference>
<name>A0ABN8MKZ6_9CNID</name>
<keyword evidence="6" id="KW-0812">Transmembrane</keyword>
<dbReference type="Pfam" id="PF12947">
    <property type="entry name" value="EGF_3"/>
    <property type="match status" value="3"/>
</dbReference>
<dbReference type="Pfam" id="PF07534">
    <property type="entry name" value="TLD"/>
    <property type="match status" value="1"/>
</dbReference>
<dbReference type="PROSITE" id="PS01186">
    <property type="entry name" value="EGF_2"/>
    <property type="match status" value="2"/>
</dbReference>
<dbReference type="InterPro" id="IPR009030">
    <property type="entry name" value="Growth_fac_rcpt_cys_sf"/>
</dbReference>
<feature type="domain" description="EGF-like" evidence="7">
    <location>
        <begin position="794"/>
        <end position="833"/>
    </location>
</feature>
<dbReference type="SMART" id="SM00034">
    <property type="entry name" value="CLECT"/>
    <property type="match status" value="1"/>
</dbReference>
<reference evidence="10 11" key="1">
    <citation type="submission" date="2022-05" db="EMBL/GenBank/DDBJ databases">
        <authorList>
            <consortium name="Genoscope - CEA"/>
            <person name="William W."/>
        </authorList>
    </citation>
    <scope>NUCLEOTIDE SEQUENCE [LARGE SCALE GENOMIC DNA]</scope>
</reference>
<dbReference type="InterPro" id="IPR018097">
    <property type="entry name" value="EGF_Ca-bd_CS"/>
</dbReference>
<keyword evidence="11" id="KW-1185">Reference proteome</keyword>
<dbReference type="SMART" id="SM00181">
    <property type="entry name" value="EGF"/>
    <property type="match status" value="4"/>
</dbReference>
<dbReference type="InterPro" id="IPR006571">
    <property type="entry name" value="TLDc_dom"/>
</dbReference>
<dbReference type="Pfam" id="PF00059">
    <property type="entry name" value="Lectin_C"/>
    <property type="match status" value="1"/>
</dbReference>
<dbReference type="CDD" id="cd00037">
    <property type="entry name" value="CLECT"/>
    <property type="match status" value="1"/>
</dbReference>
<evidence type="ECO:0000313" key="11">
    <source>
        <dbReference type="Proteomes" id="UP001159427"/>
    </source>
</evidence>
<dbReference type="InterPro" id="IPR000742">
    <property type="entry name" value="EGF"/>
</dbReference>
<dbReference type="EMBL" id="CALNXI010000527">
    <property type="protein sequence ID" value="CAH3028672.1"/>
    <property type="molecule type" value="Genomic_DNA"/>
</dbReference>
<dbReference type="PANTHER" id="PTHR24039:SF53">
    <property type="entry name" value="EGF-LIKE DOMAIN-CONTAINING PROTEIN"/>
    <property type="match status" value="1"/>
</dbReference>
<dbReference type="Proteomes" id="UP001159427">
    <property type="component" value="Unassembled WGS sequence"/>
</dbReference>
<protein>
    <submittedName>
        <fullName evidence="10">Uncharacterized protein</fullName>
    </submittedName>
</protein>
<dbReference type="Gene3D" id="3.10.100.10">
    <property type="entry name" value="Mannose-Binding Protein A, subunit A"/>
    <property type="match status" value="1"/>
</dbReference>
<evidence type="ECO:0000259" key="9">
    <source>
        <dbReference type="PROSITE" id="PS51886"/>
    </source>
</evidence>
<keyword evidence="6" id="KW-1133">Transmembrane helix</keyword>
<organism evidence="10 11">
    <name type="scientific">Porites evermanni</name>
    <dbReference type="NCBI Taxonomy" id="104178"/>
    <lineage>
        <taxon>Eukaryota</taxon>
        <taxon>Metazoa</taxon>
        <taxon>Cnidaria</taxon>
        <taxon>Anthozoa</taxon>
        <taxon>Hexacorallia</taxon>
        <taxon>Scleractinia</taxon>
        <taxon>Fungiina</taxon>
        <taxon>Poritidae</taxon>
        <taxon>Porites</taxon>
    </lineage>
</organism>
<proteinExistence type="predicted"/>
<dbReference type="SMART" id="SM00179">
    <property type="entry name" value="EGF_CA"/>
    <property type="match status" value="3"/>
</dbReference>
<dbReference type="InterPro" id="IPR016187">
    <property type="entry name" value="CTDL_fold"/>
</dbReference>
<evidence type="ECO:0000256" key="3">
    <source>
        <dbReference type="ARBA" id="ARBA00022737"/>
    </source>
</evidence>
<dbReference type="SUPFAM" id="SSF57184">
    <property type="entry name" value="Growth factor receptor domain"/>
    <property type="match status" value="1"/>
</dbReference>
<evidence type="ECO:0000256" key="6">
    <source>
        <dbReference type="SAM" id="Phobius"/>
    </source>
</evidence>
<dbReference type="SMART" id="SM00584">
    <property type="entry name" value="TLDc"/>
    <property type="match status" value="1"/>
</dbReference>
<dbReference type="InterPro" id="IPR037221">
    <property type="entry name" value="H-type_lectin_dom_sf"/>
</dbReference>
<dbReference type="PROSITE" id="PS01187">
    <property type="entry name" value="EGF_CA"/>
    <property type="match status" value="2"/>
</dbReference>
<dbReference type="PROSITE" id="PS00615">
    <property type="entry name" value="C_TYPE_LECTIN_1"/>
    <property type="match status" value="1"/>
</dbReference>